<evidence type="ECO:0000313" key="2">
    <source>
        <dbReference type="EMBL" id="KAK9718780.1"/>
    </source>
</evidence>
<dbReference type="Gene3D" id="2.40.70.10">
    <property type="entry name" value="Acid Proteases"/>
    <property type="match status" value="1"/>
</dbReference>
<organism evidence="2 3">
    <name type="scientific">Popillia japonica</name>
    <name type="common">Japanese beetle</name>
    <dbReference type="NCBI Taxonomy" id="7064"/>
    <lineage>
        <taxon>Eukaryota</taxon>
        <taxon>Metazoa</taxon>
        <taxon>Ecdysozoa</taxon>
        <taxon>Arthropoda</taxon>
        <taxon>Hexapoda</taxon>
        <taxon>Insecta</taxon>
        <taxon>Pterygota</taxon>
        <taxon>Neoptera</taxon>
        <taxon>Endopterygota</taxon>
        <taxon>Coleoptera</taxon>
        <taxon>Polyphaga</taxon>
        <taxon>Scarabaeiformia</taxon>
        <taxon>Scarabaeidae</taxon>
        <taxon>Rutelinae</taxon>
        <taxon>Popillia</taxon>
    </lineage>
</organism>
<keyword evidence="3" id="KW-1185">Reference proteome</keyword>
<sequence length="272" mass="31241">MGRLAPRNEEGKPLCFVCKRYGQNQQNTASKRENAPVSSETLVTSSREEDKEGNLKYFKEALINGKPIQAYVDQGSKCVLLRRSETERLNLKYQPIQQIFIIRCYGSGEVKPLGKLEAFVEVDEAKAVAEMFVVPDQVQQIPLLIGQPFPEQRHVTIIRRRNTLRLFNEPMTNKDEEDGDDLKIRKPMHHHTGILPNDRYRVADLPETQRTQRFYEGIVPVGAMKNYVVETEDDASDTDDDVGSITQEYEPLFEIQEEKVGQLERDEDESPQ</sequence>
<dbReference type="EMBL" id="JASPKY010000225">
    <property type="protein sequence ID" value="KAK9718780.1"/>
    <property type="molecule type" value="Genomic_DNA"/>
</dbReference>
<dbReference type="SUPFAM" id="SSF50630">
    <property type="entry name" value="Acid proteases"/>
    <property type="match status" value="1"/>
</dbReference>
<name>A0AAW1KK40_POPJA</name>
<evidence type="ECO:0000256" key="1">
    <source>
        <dbReference type="SAM" id="MobiDB-lite"/>
    </source>
</evidence>
<evidence type="ECO:0000313" key="3">
    <source>
        <dbReference type="Proteomes" id="UP001458880"/>
    </source>
</evidence>
<comment type="caution">
    <text evidence="2">The sequence shown here is derived from an EMBL/GenBank/DDBJ whole genome shotgun (WGS) entry which is preliminary data.</text>
</comment>
<feature type="region of interest" description="Disordered" evidence="1">
    <location>
        <begin position="26"/>
        <end position="48"/>
    </location>
</feature>
<gene>
    <name evidence="2" type="ORF">QE152_g23003</name>
</gene>
<proteinExistence type="predicted"/>
<accession>A0AAW1KK40</accession>
<dbReference type="Proteomes" id="UP001458880">
    <property type="component" value="Unassembled WGS sequence"/>
</dbReference>
<dbReference type="AlphaFoldDB" id="A0AAW1KK40"/>
<feature type="region of interest" description="Disordered" evidence="1">
    <location>
        <begin position="233"/>
        <end position="272"/>
    </location>
</feature>
<feature type="compositionally biased region" description="Acidic residues" evidence="1">
    <location>
        <begin position="233"/>
        <end position="242"/>
    </location>
</feature>
<protein>
    <submittedName>
        <fullName evidence="2">Uncharacterized protein</fullName>
    </submittedName>
</protein>
<feature type="compositionally biased region" description="Polar residues" evidence="1">
    <location>
        <begin position="36"/>
        <end position="45"/>
    </location>
</feature>
<reference evidence="2 3" key="1">
    <citation type="journal article" date="2024" name="BMC Genomics">
        <title>De novo assembly and annotation of Popillia japonica's genome with initial clues to its potential as an invasive pest.</title>
        <authorList>
            <person name="Cucini C."/>
            <person name="Boschi S."/>
            <person name="Funari R."/>
            <person name="Cardaioli E."/>
            <person name="Iannotti N."/>
            <person name="Marturano G."/>
            <person name="Paoli F."/>
            <person name="Bruttini M."/>
            <person name="Carapelli A."/>
            <person name="Frati F."/>
            <person name="Nardi F."/>
        </authorList>
    </citation>
    <scope>NUCLEOTIDE SEQUENCE [LARGE SCALE GENOMIC DNA]</scope>
    <source>
        <strain evidence="2">DMR45628</strain>
    </source>
</reference>
<dbReference type="InterPro" id="IPR021109">
    <property type="entry name" value="Peptidase_aspartic_dom_sf"/>
</dbReference>